<proteinExistence type="predicted"/>
<reference evidence="2 3" key="1">
    <citation type="journal article" date="2018" name="Nat. Ecol. Evol.">
        <title>Pezizomycetes genomes reveal the molecular basis of ectomycorrhizal truffle lifestyle.</title>
        <authorList>
            <person name="Murat C."/>
            <person name="Payen T."/>
            <person name="Noel B."/>
            <person name="Kuo A."/>
            <person name="Morin E."/>
            <person name="Chen J."/>
            <person name="Kohler A."/>
            <person name="Krizsan K."/>
            <person name="Balestrini R."/>
            <person name="Da Silva C."/>
            <person name="Montanini B."/>
            <person name="Hainaut M."/>
            <person name="Levati E."/>
            <person name="Barry K.W."/>
            <person name="Belfiori B."/>
            <person name="Cichocki N."/>
            <person name="Clum A."/>
            <person name="Dockter R.B."/>
            <person name="Fauchery L."/>
            <person name="Guy J."/>
            <person name="Iotti M."/>
            <person name="Le Tacon F."/>
            <person name="Lindquist E.A."/>
            <person name="Lipzen A."/>
            <person name="Malagnac F."/>
            <person name="Mello A."/>
            <person name="Molinier V."/>
            <person name="Miyauchi S."/>
            <person name="Poulain J."/>
            <person name="Riccioni C."/>
            <person name="Rubini A."/>
            <person name="Sitrit Y."/>
            <person name="Splivallo R."/>
            <person name="Traeger S."/>
            <person name="Wang M."/>
            <person name="Zifcakova L."/>
            <person name="Wipf D."/>
            <person name="Zambonelli A."/>
            <person name="Paolocci F."/>
            <person name="Nowrousian M."/>
            <person name="Ottonello S."/>
            <person name="Baldrian P."/>
            <person name="Spatafora J.W."/>
            <person name="Henrissat B."/>
            <person name="Nagy L.G."/>
            <person name="Aury J.M."/>
            <person name="Wincker P."/>
            <person name="Grigoriev I.V."/>
            <person name="Bonfante P."/>
            <person name="Martin F.M."/>
        </authorList>
    </citation>
    <scope>NUCLEOTIDE SEQUENCE [LARGE SCALE GENOMIC DNA]</scope>
    <source>
        <strain evidence="2 3">120613-1</strain>
    </source>
</reference>
<accession>A0A3N4JXK6</accession>
<evidence type="ECO:0000256" key="1">
    <source>
        <dbReference type="SAM" id="MobiDB-lite"/>
    </source>
</evidence>
<dbReference type="OrthoDB" id="10554982at2759"/>
<evidence type="ECO:0000313" key="2">
    <source>
        <dbReference type="EMBL" id="RPB03040.1"/>
    </source>
</evidence>
<gene>
    <name evidence="2" type="ORF">L873DRAFT_273411</name>
</gene>
<name>A0A3N4JXK6_9PEZI</name>
<sequence length="271" mass="29162">MYTIYQPSCRKGTILYNLLVIGNSLLPHATGQFVFPALPAATAIFTTQSVCRAFYNECMNTFRTCLSVAGPNNPIRLTCEDWRSRICENTIRMGCDGLPNERQTGGGGTLGGGTLGMGMTSLATSLNTWMPKSTSTMSLSSSPLPSLSFPSPSLSQPAQASDPASQTLTLPIPTQTQAIPSPTIPPILPPTPFSSFTTIVIISTITTTQTFTAGTKTWTTTMTQTMTTTERRGLNFMMISNESATRPPWCRTGIGVGFLVFWSVIGWTGFI</sequence>
<dbReference type="AlphaFoldDB" id="A0A3N4JXK6"/>
<dbReference type="Proteomes" id="UP000276215">
    <property type="component" value="Unassembled WGS sequence"/>
</dbReference>
<dbReference type="EMBL" id="ML120364">
    <property type="protein sequence ID" value="RPB03040.1"/>
    <property type="molecule type" value="Genomic_DNA"/>
</dbReference>
<protein>
    <submittedName>
        <fullName evidence="2">Uncharacterized protein</fullName>
    </submittedName>
</protein>
<feature type="region of interest" description="Disordered" evidence="1">
    <location>
        <begin position="134"/>
        <end position="166"/>
    </location>
</feature>
<organism evidence="2 3">
    <name type="scientific">Choiromyces venosus 120613-1</name>
    <dbReference type="NCBI Taxonomy" id="1336337"/>
    <lineage>
        <taxon>Eukaryota</taxon>
        <taxon>Fungi</taxon>
        <taxon>Dikarya</taxon>
        <taxon>Ascomycota</taxon>
        <taxon>Pezizomycotina</taxon>
        <taxon>Pezizomycetes</taxon>
        <taxon>Pezizales</taxon>
        <taxon>Tuberaceae</taxon>
        <taxon>Choiromyces</taxon>
    </lineage>
</organism>
<keyword evidence="3" id="KW-1185">Reference proteome</keyword>
<evidence type="ECO:0000313" key="3">
    <source>
        <dbReference type="Proteomes" id="UP000276215"/>
    </source>
</evidence>